<name>A0ABY6KUI3_9ARAC</name>
<reference evidence="1 2" key="1">
    <citation type="submission" date="2022-01" db="EMBL/GenBank/DDBJ databases">
        <title>A chromosomal length assembly of Cordylochernes scorpioides.</title>
        <authorList>
            <person name="Zeh D."/>
            <person name="Zeh J."/>
        </authorList>
    </citation>
    <scope>NUCLEOTIDE SEQUENCE [LARGE SCALE GENOMIC DNA]</scope>
    <source>
        <strain evidence="1">IN4F17</strain>
        <tissue evidence="1">Whole Body</tissue>
    </source>
</reference>
<evidence type="ECO:0000313" key="2">
    <source>
        <dbReference type="Proteomes" id="UP001235939"/>
    </source>
</evidence>
<gene>
    <name evidence="1" type="ORF">LAZ67_9003623</name>
</gene>
<organism evidence="1 2">
    <name type="scientific">Cordylochernes scorpioides</name>
    <dbReference type="NCBI Taxonomy" id="51811"/>
    <lineage>
        <taxon>Eukaryota</taxon>
        <taxon>Metazoa</taxon>
        <taxon>Ecdysozoa</taxon>
        <taxon>Arthropoda</taxon>
        <taxon>Chelicerata</taxon>
        <taxon>Arachnida</taxon>
        <taxon>Pseudoscorpiones</taxon>
        <taxon>Cheliferoidea</taxon>
        <taxon>Chernetidae</taxon>
        <taxon>Cordylochernes</taxon>
    </lineage>
</organism>
<dbReference type="EMBL" id="CP092871">
    <property type="protein sequence ID" value="UYV72539.1"/>
    <property type="molecule type" value="Genomic_DNA"/>
</dbReference>
<sequence>MEAPLKDCTTLEQRAVIRFLNAEAMSYWEQLLLFPYDDSEEDSIQKEEELALKLELFDNSAGFLSEKEHGTMLKDKLIQHPGVLALFKTCRFLAETLKDSYEQCISLKLKLIESEKNPNKPPVRHVGTAADKFELKKDAAIEVSDSALANSYKYLVEGYLGYVSTPQSSLLLELGVHRERESGVEHVLGILLVELGELRGWGTMSYWEQLLLFPYDESEEDSIQKEEELALKLELFDNSAGFLSDKEHGTLLKDKLIHHPGVLALFKTCRFLAESLKDSYEQSISLMLQLKESEKMPNKISLKDAAIEVSDSALAQPVSSIDERDLPCAPAAEKDSNELAIVPYGHHAIPRMHIRFQMLTANQDSAHQICQPSLMVPLSFVTIAFSILKAYVDKVEAKNRFLDIALEMAKHSMNEVVKEKRHMETEMACERAHFFSLLKQKEEEFEALSKGMKENVETFLENSALIGRLPGVCVHSTVLPPPGIGSHRERESGVEHVLGILLVELGELRGWGV</sequence>
<proteinExistence type="predicted"/>
<keyword evidence="2" id="KW-1185">Reference proteome</keyword>
<dbReference type="Proteomes" id="UP001235939">
    <property type="component" value="Chromosome 09"/>
</dbReference>
<protein>
    <submittedName>
        <fullName evidence="1">Uncharacterized protein</fullName>
    </submittedName>
</protein>
<evidence type="ECO:0000313" key="1">
    <source>
        <dbReference type="EMBL" id="UYV72539.1"/>
    </source>
</evidence>
<accession>A0ABY6KUI3</accession>